<evidence type="ECO:0000256" key="4">
    <source>
        <dbReference type="ARBA" id="ARBA00023163"/>
    </source>
</evidence>
<dbReference type="PANTHER" id="PTHR30419">
    <property type="entry name" value="HTH-TYPE TRANSCRIPTIONAL REGULATOR YBHD"/>
    <property type="match status" value="1"/>
</dbReference>
<dbReference type="eggNOG" id="COG0583">
    <property type="taxonomic scope" value="Bacteria"/>
</dbReference>
<dbReference type="GO" id="GO:0005829">
    <property type="term" value="C:cytosol"/>
    <property type="evidence" value="ECO:0007669"/>
    <property type="project" value="TreeGrafter"/>
</dbReference>
<organism evidence="6 7">
    <name type="scientific">Limimaricola cinnabarinus LL-001</name>
    <dbReference type="NCBI Taxonomy" id="1337093"/>
    <lineage>
        <taxon>Bacteria</taxon>
        <taxon>Pseudomonadati</taxon>
        <taxon>Pseudomonadota</taxon>
        <taxon>Alphaproteobacteria</taxon>
        <taxon>Rhodobacterales</taxon>
        <taxon>Paracoccaceae</taxon>
        <taxon>Limimaricola</taxon>
    </lineage>
</organism>
<feature type="domain" description="HTH lysR-type" evidence="5">
    <location>
        <begin position="1"/>
        <end position="60"/>
    </location>
</feature>
<dbReference type="EMBL" id="BATB01000013">
    <property type="protein sequence ID" value="GAD55347.1"/>
    <property type="molecule type" value="Genomic_DNA"/>
</dbReference>
<dbReference type="InterPro" id="IPR036390">
    <property type="entry name" value="WH_DNA-bd_sf"/>
</dbReference>
<gene>
    <name evidence="6" type="ORF">MBELCI_1399</name>
</gene>
<dbReference type="GO" id="GO:0003677">
    <property type="term" value="F:DNA binding"/>
    <property type="evidence" value="ECO:0007669"/>
    <property type="project" value="UniProtKB-KW"/>
</dbReference>
<comment type="caution">
    <text evidence="6">The sequence shown here is derived from an EMBL/GenBank/DDBJ whole genome shotgun (WGS) entry which is preliminary data.</text>
</comment>
<keyword evidence="2" id="KW-0805">Transcription regulation</keyword>
<evidence type="ECO:0000256" key="2">
    <source>
        <dbReference type="ARBA" id="ARBA00023015"/>
    </source>
</evidence>
<dbReference type="Pfam" id="PF00126">
    <property type="entry name" value="HTH_1"/>
    <property type="match status" value="1"/>
</dbReference>
<dbReference type="OrthoDB" id="9815174at2"/>
<reference evidence="6" key="1">
    <citation type="journal article" date="2013" name="Genome Announc.">
        <title>Draft Genome Sequence of Loktanella cinnabarina LL-001T, Isolated from Deep-Sea Floor Sediment.</title>
        <authorList>
            <person name="Nishi S."/>
            <person name="Tsubouchi T."/>
            <person name="Takaki Y."/>
            <person name="Koyanagi R."/>
            <person name="Satoh N."/>
            <person name="Maruyama T."/>
            <person name="Hatada Y."/>
        </authorList>
    </citation>
    <scope>NUCLEOTIDE SEQUENCE [LARGE SCALE GENOMIC DNA]</scope>
    <source>
        <strain evidence="6">LL-001</strain>
    </source>
</reference>
<dbReference type="InterPro" id="IPR000847">
    <property type="entry name" value="LysR_HTH_N"/>
</dbReference>
<dbReference type="InterPro" id="IPR005119">
    <property type="entry name" value="LysR_subst-bd"/>
</dbReference>
<dbReference type="Gene3D" id="3.40.190.290">
    <property type="match status" value="1"/>
</dbReference>
<evidence type="ECO:0000256" key="1">
    <source>
        <dbReference type="ARBA" id="ARBA00009437"/>
    </source>
</evidence>
<dbReference type="SUPFAM" id="SSF53850">
    <property type="entry name" value="Periplasmic binding protein-like II"/>
    <property type="match status" value="1"/>
</dbReference>
<comment type="similarity">
    <text evidence="1">Belongs to the LysR transcriptional regulatory family.</text>
</comment>
<dbReference type="PANTHER" id="PTHR30419:SF30">
    <property type="entry name" value="LYSR FAMILY TRANSCRIPTIONAL REGULATOR"/>
    <property type="match status" value="1"/>
</dbReference>
<dbReference type="InterPro" id="IPR036388">
    <property type="entry name" value="WH-like_DNA-bd_sf"/>
</dbReference>
<dbReference type="PRINTS" id="PR00039">
    <property type="entry name" value="HTHLYSR"/>
</dbReference>
<dbReference type="Gene3D" id="1.10.10.10">
    <property type="entry name" value="Winged helix-like DNA-binding domain superfamily/Winged helix DNA-binding domain"/>
    <property type="match status" value="1"/>
</dbReference>
<dbReference type="RefSeq" id="WP_021693451.1">
    <property type="nucleotide sequence ID" value="NZ_BATB01000013.1"/>
</dbReference>
<protein>
    <submittedName>
        <fullName evidence="6">LysR family transcriptional regulator YbhD</fullName>
    </submittedName>
</protein>
<dbReference type="PROSITE" id="PS50931">
    <property type="entry name" value="HTH_LYSR"/>
    <property type="match status" value="1"/>
</dbReference>
<sequence length="312" mass="34092">MTAQIRQVEAFLMLAQTGSFSEASRRFGLSQPAFSLSIQRLEEVLGVRLFHRTSRRVKLTAEGEAFLPMASGLLRNWTGVFEEMADLTAVRRGRVALAALPSIAAGLLPPVVLEFTRKHPGVKLEIHDVLQGEVIELVRSGRVDFGISVGSDDSAETEFLPLLDDNFVALLRHDHPLAGHDRISWEALSRHPLVSMTSTTSVRRLTDFTFAEARIGARFLSEVNHLATIAGLVAAGYALAALPALCLPVVLRPDLEWRPLGSPVARRTLGLLRLRHSPSVAAEAFLQELLGIGARNPFPNFAAEISFRPAAQ</sequence>
<keyword evidence="4" id="KW-0804">Transcription</keyword>
<dbReference type="Pfam" id="PF03466">
    <property type="entry name" value="LysR_substrate"/>
    <property type="match status" value="1"/>
</dbReference>
<dbReference type="SUPFAM" id="SSF46785">
    <property type="entry name" value="Winged helix' DNA-binding domain"/>
    <property type="match status" value="1"/>
</dbReference>
<keyword evidence="7" id="KW-1185">Reference proteome</keyword>
<evidence type="ECO:0000313" key="7">
    <source>
        <dbReference type="Proteomes" id="UP000016566"/>
    </source>
</evidence>
<dbReference type="STRING" id="1337093.MBELCI_1399"/>
<dbReference type="Proteomes" id="UP000016566">
    <property type="component" value="Unassembled WGS sequence"/>
</dbReference>
<accession>U2Z2S5</accession>
<dbReference type="FunFam" id="1.10.10.10:FF:000001">
    <property type="entry name" value="LysR family transcriptional regulator"/>
    <property type="match status" value="1"/>
</dbReference>
<name>U2Z2S5_9RHOB</name>
<dbReference type="InterPro" id="IPR050950">
    <property type="entry name" value="HTH-type_LysR_regulators"/>
</dbReference>
<evidence type="ECO:0000313" key="6">
    <source>
        <dbReference type="EMBL" id="GAD55347.1"/>
    </source>
</evidence>
<dbReference type="AlphaFoldDB" id="U2Z2S5"/>
<dbReference type="GO" id="GO:0003700">
    <property type="term" value="F:DNA-binding transcription factor activity"/>
    <property type="evidence" value="ECO:0007669"/>
    <property type="project" value="InterPro"/>
</dbReference>
<evidence type="ECO:0000259" key="5">
    <source>
        <dbReference type="PROSITE" id="PS50931"/>
    </source>
</evidence>
<evidence type="ECO:0000256" key="3">
    <source>
        <dbReference type="ARBA" id="ARBA00023125"/>
    </source>
</evidence>
<keyword evidence="3" id="KW-0238">DNA-binding</keyword>
<proteinExistence type="inferred from homology"/>